<organism evidence="2 3">
    <name type="scientific">Jaapia argillacea MUCL 33604</name>
    <dbReference type="NCBI Taxonomy" id="933084"/>
    <lineage>
        <taxon>Eukaryota</taxon>
        <taxon>Fungi</taxon>
        <taxon>Dikarya</taxon>
        <taxon>Basidiomycota</taxon>
        <taxon>Agaricomycotina</taxon>
        <taxon>Agaricomycetes</taxon>
        <taxon>Agaricomycetidae</taxon>
        <taxon>Jaapiales</taxon>
        <taxon>Jaapiaceae</taxon>
        <taxon>Jaapia</taxon>
    </lineage>
</organism>
<proteinExistence type="predicted"/>
<name>A0A067PCI4_9AGAM</name>
<dbReference type="EMBL" id="KL197747">
    <property type="protein sequence ID" value="KDQ51535.1"/>
    <property type="molecule type" value="Genomic_DNA"/>
</dbReference>
<feature type="region of interest" description="Disordered" evidence="1">
    <location>
        <begin position="135"/>
        <end position="159"/>
    </location>
</feature>
<dbReference type="AlphaFoldDB" id="A0A067PCI4"/>
<dbReference type="HOGENOM" id="CLU_1661029_0_0_1"/>
<dbReference type="InParanoid" id="A0A067PCI4"/>
<protein>
    <submittedName>
        <fullName evidence="2">Uncharacterized protein</fullName>
    </submittedName>
</protein>
<evidence type="ECO:0000313" key="3">
    <source>
        <dbReference type="Proteomes" id="UP000027265"/>
    </source>
</evidence>
<reference evidence="3" key="1">
    <citation type="journal article" date="2014" name="Proc. Natl. Acad. Sci. U.S.A.">
        <title>Extensive sampling of basidiomycete genomes demonstrates inadequacy of the white-rot/brown-rot paradigm for wood decay fungi.</title>
        <authorList>
            <person name="Riley R."/>
            <person name="Salamov A.A."/>
            <person name="Brown D.W."/>
            <person name="Nagy L.G."/>
            <person name="Floudas D."/>
            <person name="Held B.W."/>
            <person name="Levasseur A."/>
            <person name="Lombard V."/>
            <person name="Morin E."/>
            <person name="Otillar R."/>
            <person name="Lindquist E.A."/>
            <person name="Sun H."/>
            <person name="LaButti K.M."/>
            <person name="Schmutz J."/>
            <person name="Jabbour D."/>
            <person name="Luo H."/>
            <person name="Baker S.E."/>
            <person name="Pisabarro A.G."/>
            <person name="Walton J.D."/>
            <person name="Blanchette R.A."/>
            <person name="Henrissat B."/>
            <person name="Martin F."/>
            <person name="Cullen D."/>
            <person name="Hibbett D.S."/>
            <person name="Grigoriev I.V."/>
        </authorList>
    </citation>
    <scope>NUCLEOTIDE SEQUENCE [LARGE SCALE GENOMIC DNA]</scope>
    <source>
        <strain evidence="3">MUCL 33604</strain>
    </source>
</reference>
<sequence>MDAYAVFRSSRLSDMVAFDGFTATRADSRGIWDAQGSSQRIAILYFLFQYPITYLYHNALASQYALVAVGHSALVARTWHHSTPATSDDNCCTWPTFSRRFVSPSYLCTPRTPLSASSPPYIHISAKWSFQPVSTPSTTPGMSHRLTAPRTGNRTEHMI</sequence>
<evidence type="ECO:0000313" key="2">
    <source>
        <dbReference type="EMBL" id="KDQ51535.1"/>
    </source>
</evidence>
<dbReference type="Proteomes" id="UP000027265">
    <property type="component" value="Unassembled WGS sequence"/>
</dbReference>
<keyword evidence="3" id="KW-1185">Reference proteome</keyword>
<evidence type="ECO:0000256" key="1">
    <source>
        <dbReference type="SAM" id="MobiDB-lite"/>
    </source>
</evidence>
<gene>
    <name evidence="2" type="ORF">JAAARDRAFT_40986</name>
</gene>
<accession>A0A067PCI4</accession>